<dbReference type="PROSITE" id="PS51318">
    <property type="entry name" value="TAT"/>
    <property type="match status" value="1"/>
</dbReference>
<accession>A0AAJ4ZA66</accession>
<reference evidence="5 7" key="3">
    <citation type="submission" date="2018-06" db="EMBL/GenBank/DDBJ databases">
        <authorList>
            <consortium name="Pathogen Informatics"/>
            <person name="Doyle S."/>
        </authorList>
    </citation>
    <scope>NUCLEOTIDE SEQUENCE [LARGE SCALE GENOMIC DNA]</scope>
    <source>
        <strain evidence="5 7">NCTC13159</strain>
    </source>
</reference>
<name>A0AAJ4ZA66_PANPU</name>
<evidence type="ECO:0000313" key="4">
    <source>
        <dbReference type="EMBL" id="AJC21583.1"/>
    </source>
</evidence>
<comment type="similarity">
    <text evidence="1">Belongs to the bacterial solute-binding protein 5 family.</text>
</comment>
<dbReference type="InterPro" id="IPR000914">
    <property type="entry name" value="SBP_5_dom"/>
</dbReference>
<dbReference type="PROSITE" id="PS01040">
    <property type="entry name" value="SBP_BACTERIAL_5"/>
    <property type="match status" value="1"/>
</dbReference>
<dbReference type="AlphaFoldDB" id="A0AAJ4ZA66"/>
<dbReference type="SUPFAM" id="SSF53850">
    <property type="entry name" value="Periplasmic binding protein-like II"/>
    <property type="match status" value="1"/>
</dbReference>
<dbReference type="PANTHER" id="PTHR30290">
    <property type="entry name" value="PERIPLASMIC BINDING COMPONENT OF ABC TRANSPORTER"/>
    <property type="match status" value="1"/>
</dbReference>
<dbReference type="EMBL" id="CP010310">
    <property type="protein sequence ID" value="AJC21583.1"/>
    <property type="molecule type" value="Genomic_DNA"/>
</dbReference>
<dbReference type="InterPro" id="IPR006311">
    <property type="entry name" value="TAT_signal"/>
</dbReference>
<dbReference type="InterPro" id="IPR023765">
    <property type="entry name" value="SBP_5_CS"/>
</dbReference>
<proteinExistence type="inferred from homology"/>
<dbReference type="Pfam" id="PF10518">
    <property type="entry name" value="TAT_signal"/>
    <property type="match status" value="1"/>
</dbReference>
<protein>
    <submittedName>
        <fullName evidence="5">Hemin-binding lipoprotein</fullName>
    </submittedName>
    <submittedName>
        <fullName evidence="4">Oligopeptide ABC transpoter oligopeptide-binding protein</fullName>
    </submittedName>
</protein>
<dbReference type="Gene3D" id="3.10.105.10">
    <property type="entry name" value="Dipeptide-binding Protein, Domain 3"/>
    <property type="match status" value="1"/>
</dbReference>
<evidence type="ECO:0000313" key="6">
    <source>
        <dbReference type="Proteomes" id="UP000035086"/>
    </source>
</evidence>
<organism evidence="5 7">
    <name type="scientific">Pandoraea pulmonicola</name>
    <dbReference type="NCBI Taxonomy" id="93221"/>
    <lineage>
        <taxon>Bacteria</taxon>
        <taxon>Pseudomonadati</taxon>
        <taxon>Pseudomonadota</taxon>
        <taxon>Betaproteobacteria</taxon>
        <taxon>Burkholderiales</taxon>
        <taxon>Burkholderiaceae</taxon>
        <taxon>Pandoraea</taxon>
    </lineage>
</organism>
<dbReference type="Gene3D" id="3.90.76.10">
    <property type="entry name" value="Dipeptide-binding Protein, Domain 1"/>
    <property type="match status" value="1"/>
</dbReference>
<reference evidence="6" key="1">
    <citation type="submission" date="2014-12" db="EMBL/GenBank/DDBJ databases">
        <title>Complete Genome Sequencing of Pandoraea pulmonicola DSM 16583.</title>
        <authorList>
            <person name="Chan K.-G."/>
        </authorList>
    </citation>
    <scope>NUCLEOTIDE SEQUENCE [LARGE SCALE GENOMIC DNA]</scope>
    <source>
        <strain evidence="6">DSM 16583</strain>
    </source>
</reference>
<keyword evidence="6" id="KW-1185">Reference proteome</keyword>
<dbReference type="GO" id="GO:0015833">
    <property type="term" value="P:peptide transport"/>
    <property type="evidence" value="ECO:0007669"/>
    <property type="project" value="TreeGrafter"/>
</dbReference>
<dbReference type="KEGG" id="ppul:RO07_15775"/>
<dbReference type="EMBL" id="UGSJ01000001">
    <property type="protein sequence ID" value="SUA89604.1"/>
    <property type="molecule type" value="Genomic_DNA"/>
</dbReference>
<gene>
    <name evidence="5" type="primary">hbpA_2</name>
    <name evidence="5" type="ORF">NCTC13159_01071</name>
    <name evidence="4" type="ORF">RO07_15775</name>
</gene>
<evidence type="ECO:0000256" key="2">
    <source>
        <dbReference type="ARBA" id="ARBA00022729"/>
    </source>
</evidence>
<feature type="domain" description="Solute-binding protein family 5" evidence="3">
    <location>
        <begin position="86"/>
        <end position="432"/>
    </location>
</feature>
<dbReference type="GO" id="GO:0030288">
    <property type="term" value="C:outer membrane-bounded periplasmic space"/>
    <property type="evidence" value="ECO:0007669"/>
    <property type="project" value="UniProtKB-ARBA"/>
</dbReference>
<evidence type="ECO:0000259" key="3">
    <source>
        <dbReference type="Pfam" id="PF00496"/>
    </source>
</evidence>
<dbReference type="InterPro" id="IPR019546">
    <property type="entry name" value="TAT_signal_bac_arc"/>
</dbReference>
<dbReference type="Proteomes" id="UP000254589">
    <property type="component" value="Unassembled WGS sequence"/>
</dbReference>
<evidence type="ECO:0000313" key="5">
    <source>
        <dbReference type="EMBL" id="SUA89604.1"/>
    </source>
</evidence>
<keyword evidence="5" id="KW-0449">Lipoprotein</keyword>
<keyword evidence="2" id="KW-0732">Signal</keyword>
<dbReference type="Pfam" id="PF00496">
    <property type="entry name" value="SBP_bac_5"/>
    <property type="match status" value="1"/>
</dbReference>
<dbReference type="InterPro" id="IPR030678">
    <property type="entry name" value="Peptide/Ni-bd"/>
</dbReference>
<dbReference type="PANTHER" id="PTHR30290:SF38">
    <property type="entry name" value="D,D-DIPEPTIDE-BINDING PERIPLASMIC PROTEIN DDPA-RELATED"/>
    <property type="match status" value="1"/>
</dbReference>
<dbReference type="InterPro" id="IPR039424">
    <property type="entry name" value="SBP_5"/>
</dbReference>
<dbReference type="GO" id="GO:1904680">
    <property type="term" value="F:peptide transmembrane transporter activity"/>
    <property type="evidence" value="ECO:0007669"/>
    <property type="project" value="TreeGrafter"/>
</dbReference>
<dbReference type="Gene3D" id="3.40.190.10">
    <property type="entry name" value="Periplasmic binding protein-like II"/>
    <property type="match status" value="1"/>
</dbReference>
<dbReference type="GO" id="GO:0043190">
    <property type="term" value="C:ATP-binding cassette (ABC) transporter complex"/>
    <property type="evidence" value="ECO:0007669"/>
    <property type="project" value="InterPro"/>
</dbReference>
<dbReference type="Proteomes" id="UP000035086">
    <property type="component" value="Chromosome"/>
</dbReference>
<sequence length="522" mass="57070">MTIEGNDRTMLNRRDFLKTGAVAGATALAPALGLAATDARRVLRVGLSGYPVQIEPVMLNQTATRRIATSMFDTLIAFDHANNMRLKPALAQSWQRLGPDALRLNLRKGVKFHDGGPMTAADVAFSLSPEHLLGPNQSGQTVAMQTLKPIAGVDVVDDHTVIVRTHGPDLLLEQRLAGWSSEIVSKRAFAAAGSWTRWLGAPVGTGAYAFVSKQTDVVVKLRAFDEHWAGKPPFKAIDFMIIPQSSSRMNALLAGDVDIVADLAPDQFATIRANPALEIAGGAVQNVRSLAVDTAGPILSDSRVRRAMSLAIDRELLIKSLWENRLAVPRGWQFGTFGDYFISDHPALKYDPAAAKALLAQAKYNGTPIAYRLLNDYYPNQVLGAQAMISMWKRVGLNVEIQMMENFSQIQKGPVNAIYDNSTTAVLQDHFGMPWRVFGPQGELTSLRLWSNKQYFDLGQAAQGTADKAQRRASIAKMLQILDNEVPAIILHSSGQFYGKRKDIAWHAGQTLDMNFGPGWVA</sequence>
<evidence type="ECO:0000313" key="7">
    <source>
        <dbReference type="Proteomes" id="UP000254589"/>
    </source>
</evidence>
<reference evidence="4" key="2">
    <citation type="submission" date="2016-11" db="EMBL/GenBank/DDBJ databases">
        <title>Complete Genome Sequencing of Pandoraea pulmonicola DSM 16583.</title>
        <authorList>
            <person name="Chan K.-G."/>
        </authorList>
    </citation>
    <scope>NUCLEOTIDE SEQUENCE</scope>
    <source>
        <strain evidence="4">DSM 16583</strain>
    </source>
</reference>
<evidence type="ECO:0000256" key="1">
    <source>
        <dbReference type="ARBA" id="ARBA00005695"/>
    </source>
</evidence>
<dbReference type="NCBIfam" id="TIGR01409">
    <property type="entry name" value="TAT_signal_seq"/>
    <property type="match status" value="1"/>
</dbReference>
<dbReference type="PIRSF" id="PIRSF002741">
    <property type="entry name" value="MppA"/>
    <property type="match status" value="1"/>
</dbReference>